<dbReference type="GeneID" id="14340105"/>
<keyword evidence="3" id="KW-1185">Reference proteome</keyword>
<proteinExistence type="predicted"/>
<dbReference type="RefSeq" id="YP_007250423.1">
    <property type="nucleotide sequence ID" value="NC_019945.1"/>
</dbReference>
<dbReference type="KEGG" id="vg:14340105"/>
<organism evidence="2 3">
    <name type="scientific">Thysanoplusia orichalcea nucleopolyhedrovirus</name>
    <dbReference type="NCBI Taxonomy" id="101850"/>
    <lineage>
        <taxon>Viruses</taxon>
        <taxon>Viruses incertae sedis</taxon>
        <taxon>Naldaviricetes</taxon>
        <taxon>Lefavirales</taxon>
        <taxon>Baculoviridae</taxon>
        <taxon>Alphabaculovirus</taxon>
        <taxon>Alphabaculovirus thorichlaceae</taxon>
    </lineage>
</organism>
<feature type="domain" description="F-box" evidence="1">
    <location>
        <begin position="18"/>
        <end position="67"/>
    </location>
</feature>
<dbReference type="PROSITE" id="PS50181">
    <property type="entry name" value="FBOX"/>
    <property type="match status" value="1"/>
</dbReference>
<evidence type="ECO:0000313" key="3">
    <source>
        <dbReference type="Proteomes" id="UP000202315"/>
    </source>
</evidence>
<dbReference type="Proteomes" id="UP000202315">
    <property type="component" value="Segment"/>
</dbReference>
<dbReference type="EMBL" id="JX467702">
    <property type="protein sequence ID" value="AGA16167.1"/>
    <property type="molecule type" value="Genomic_DNA"/>
</dbReference>
<protein>
    <recommendedName>
        <fullName evidence="1">F-box domain-containing protein</fullName>
    </recommendedName>
</protein>
<evidence type="ECO:0000259" key="1">
    <source>
        <dbReference type="PROSITE" id="PS50181"/>
    </source>
</evidence>
<evidence type="ECO:0000313" key="2">
    <source>
        <dbReference type="EMBL" id="AGA16167.1"/>
    </source>
</evidence>
<reference evidence="2 3" key="1">
    <citation type="journal article" date="2012" name="J. Virol.">
        <title>Genome of Thysanoplusia orichalcea multiple nucleopolyhedrovirus lacks the superoxide dismutase gene.</title>
        <authorList>
            <person name="Wang Y.S."/>
            <person name="Huang G.H."/>
            <person name="Cheng X.H."/>
            <person name="Wang X."/>
            <person name="Garretson T.A."/>
            <person name="Dai L.Y."/>
            <person name="Zhang C.X."/>
            <person name="Cheng X.W."/>
        </authorList>
    </citation>
    <scope>NUCLEOTIDE SEQUENCE [LARGE SCALE GENOMIC DNA]</scope>
    <source>
        <strain evidence="2">P2</strain>
    </source>
</reference>
<name>L0CJU4_9ABAC</name>
<sequence length="196" mass="22825">MKRYCSNVIKSNASKRRNVAFDCLPQEIYDKIVGYLSLSDYCNLVQVLKKSSSQHSVIFTNLNYQQQLESVYKKTEMKITSYNYNVDCVCGELMEDEFYRQSSWKVATICGHQLATVFEVGNKEIKEKYHLNAIAMVQYADDCNECRPLEEAPSMRCSICKQTKQCPRSLLINALCEYVKKQNYVKNIFYLYEINA</sequence>
<dbReference type="OrthoDB" id="32427at10239"/>
<dbReference type="InterPro" id="IPR001810">
    <property type="entry name" value="F-box_dom"/>
</dbReference>
<accession>L0CJU4</accession>